<sequence>MRTDLEAKQGKRAGKKPTKGTGEPTWSKRKWETVAAKLNFSAKDSSEGTSDQASRDSENRCDFLAEIVEHPADVFALGCL</sequence>
<evidence type="ECO:0000313" key="2">
    <source>
        <dbReference type="EMBL" id="CAK9260429.1"/>
    </source>
</evidence>
<name>A0ABP0W1L2_9BRYO</name>
<dbReference type="EMBL" id="OZ020108">
    <property type="protein sequence ID" value="CAK9260429.1"/>
    <property type="molecule type" value="Genomic_DNA"/>
</dbReference>
<dbReference type="Proteomes" id="UP001497444">
    <property type="component" value="Chromosome 13"/>
</dbReference>
<proteinExistence type="predicted"/>
<evidence type="ECO:0000256" key="1">
    <source>
        <dbReference type="SAM" id="MobiDB-lite"/>
    </source>
</evidence>
<organism evidence="2 3">
    <name type="scientific">Sphagnum jensenii</name>
    <dbReference type="NCBI Taxonomy" id="128206"/>
    <lineage>
        <taxon>Eukaryota</taxon>
        <taxon>Viridiplantae</taxon>
        <taxon>Streptophyta</taxon>
        <taxon>Embryophyta</taxon>
        <taxon>Bryophyta</taxon>
        <taxon>Sphagnophytina</taxon>
        <taxon>Sphagnopsida</taxon>
        <taxon>Sphagnales</taxon>
        <taxon>Sphagnaceae</taxon>
        <taxon>Sphagnum</taxon>
    </lineage>
</organism>
<keyword evidence="3" id="KW-1185">Reference proteome</keyword>
<feature type="region of interest" description="Disordered" evidence="1">
    <location>
        <begin position="1"/>
        <end position="28"/>
    </location>
</feature>
<accession>A0ABP0W1L2</accession>
<gene>
    <name evidence="2" type="ORF">CSSPJE1EN1_LOCUS5907</name>
</gene>
<reference evidence="2" key="1">
    <citation type="submission" date="2024-02" db="EMBL/GenBank/DDBJ databases">
        <authorList>
            <consortium name="ELIXIR-Norway"/>
            <consortium name="Elixir Norway"/>
        </authorList>
    </citation>
    <scope>NUCLEOTIDE SEQUENCE</scope>
</reference>
<protein>
    <submittedName>
        <fullName evidence="2">Uncharacterized protein</fullName>
    </submittedName>
</protein>
<evidence type="ECO:0000313" key="3">
    <source>
        <dbReference type="Proteomes" id="UP001497444"/>
    </source>
</evidence>